<dbReference type="InterPro" id="IPR013785">
    <property type="entry name" value="Aldolase_TIM"/>
</dbReference>
<dbReference type="AlphaFoldDB" id="A0A091B9F9"/>
<keyword evidence="6 9" id="KW-0028">Amino-acid biosynthesis</keyword>
<evidence type="ECO:0000256" key="6">
    <source>
        <dbReference type="ARBA" id="ARBA00022605"/>
    </source>
</evidence>
<evidence type="ECO:0000256" key="7">
    <source>
        <dbReference type="ARBA" id="ARBA00023102"/>
    </source>
</evidence>
<dbReference type="HAMAP" id="MF_01014">
    <property type="entry name" value="HisA"/>
    <property type="match status" value="1"/>
</dbReference>
<dbReference type="GO" id="GO:0000105">
    <property type="term" value="P:L-histidine biosynthetic process"/>
    <property type="evidence" value="ECO:0007669"/>
    <property type="project" value="UniProtKB-UniRule"/>
</dbReference>
<dbReference type="FunFam" id="3.20.20.70:FF:000009">
    <property type="entry name" value="1-(5-phosphoribosyl)-5-[(5-phosphoribosylamino)methylideneamino] imidazole-4-carboxamide isomerase"/>
    <property type="match status" value="1"/>
</dbReference>
<sequence>MNDDFLVLPAIDVRQGRVVRLNQGDYARETVYGESPLTLAQDYAAAGSRWLHLVDLDAARAGGYTLLPLLREIGADLQVQTGGGVRSEADVEALLEAGAARVVVGTLAVREPERVLAWIARFGAQRITLALDTRADDDGEWRLSAAGWTEASPWRLADLLQRYADAGLVHLLCTDIARDGMLSGFNLSLYRWLSQTWPALRIQASGGVRSLDDIRAARAAGAGAAILGRGLLEGKFALTEALAC</sequence>
<reference evidence="11 12" key="1">
    <citation type="submission" date="2013-09" db="EMBL/GenBank/DDBJ databases">
        <title>Genome sequencing of Arenimonas oryziterrae.</title>
        <authorList>
            <person name="Chen F."/>
            <person name="Wang G."/>
        </authorList>
    </citation>
    <scope>NUCLEOTIDE SEQUENCE [LARGE SCALE GENOMIC DNA]</scope>
    <source>
        <strain evidence="11 12">YC6267</strain>
    </source>
</reference>
<evidence type="ECO:0000313" key="11">
    <source>
        <dbReference type="EMBL" id="KFN41090.1"/>
    </source>
</evidence>
<keyword evidence="12" id="KW-1185">Reference proteome</keyword>
<evidence type="ECO:0000256" key="1">
    <source>
        <dbReference type="ARBA" id="ARBA00000901"/>
    </source>
</evidence>
<dbReference type="STRING" id="1121015.GCA_000420545_00108"/>
<dbReference type="eggNOG" id="COG0106">
    <property type="taxonomic scope" value="Bacteria"/>
</dbReference>
<keyword evidence="8 9" id="KW-0413">Isomerase</keyword>
<keyword evidence="7 9" id="KW-0368">Histidine biosynthesis</keyword>
<evidence type="ECO:0000256" key="5">
    <source>
        <dbReference type="ARBA" id="ARBA00022490"/>
    </source>
</evidence>
<dbReference type="GO" id="GO:0003949">
    <property type="term" value="F:1-(5-phosphoribosyl)-5-[(5-phosphoribosylamino)methylideneamino]imidazole-4-carboxamide isomerase activity"/>
    <property type="evidence" value="ECO:0007669"/>
    <property type="project" value="UniProtKB-UniRule"/>
</dbReference>
<evidence type="ECO:0000256" key="10">
    <source>
        <dbReference type="RuleBase" id="RU003657"/>
    </source>
</evidence>
<evidence type="ECO:0000313" key="12">
    <source>
        <dbReference type="Proteomes" id="UP000029385"/>
    </source>
</evidence>
<dbReference type="RefSeq" id="WP_022967784.1">
    <property type="nucleotide sequence ID" value="NZ_ATVD01000001.1"/>
</dbReference>
<protein>
    <recommendedName>
        <fullName evidence="9">1-(5-phosphoribosyl)-5-[(5-phosphoribosylamino)methylideneamino] imidazole-4-carboxamide isomerase</fullName>
        <ecNumber evidence="9">5.3.1.16</ecNumber>
    </recommendedName>
    <alternativeName>
        <fullName evidence="9">Phosphoribosylformimino-5-aminoimidazole carboxamide ribotide isomerase</fullName>
    </alternativeName>
</protein>
<evidence type="ECO:0000256" key="3">
    <source>
        <dbReference type="ARBA" id="ARBA00005133"/>
    </source>
</evidence>
<dbReference type="OrthoDB" id="9807749at2"/>
<feature type="active site" description="Proton donor" evidence="9">
    <location>
        <position position="132"/>
    </location>
</feature>
<evidence type="ECO:0000256" key="9">
    <source>
        <dbReference type="HAMAP-Rule" id="MF_01014"/>
    </source>
</evidence>
<dbReference type="PANTHER" id="PTHR43090:SF2">
    <property type="entry name" value="1-(5-PHOSPHORIBOSYL)-5-[(5-PHOSPHORIBOSYLAMINO)METHYLIDENEAMINO] IMIDAZOLE-4-CARBOXAMIDE ISOMERASE"/>
    <property type="match status" value="1"/>
</dbReference>
<dbReference type="Pfam" id="PF00977">
    <property type="entry name" value="His_biosynth"/>
    <property type="match status" value="1"/>
</dbReference>
<dbReference type="InterPro" id="IPR044524">
    <property type="entry name" value="Isoase_HisA-like"/>
</dbReference>
<evidence type="ECO:0000256" key="2">
    <source>
        <dbReference type="ARBA" id="ARBA00004496"/>
    </source>
</evidence>
<dbReference type="Gene3D" id="3.20.20.70">
    <property type="entry name" value="Aldolase class I"/>
    <property type="match status" value="1"/>
</dbReference>
<comment type="catalytic activity">
    <reaction evidence="1 9">
        <text>1-(5-phospho-beta-D-ribosyl)-5-[(5-phospho-beta-D-ribosylamino)methylideneamino]imidazole-4-carboxamide = 5-[(5-phospho-1-deoxy-D-ribulos-1-ylimino)methylamino]-1-(5-phospho-beta-D-ribosyl)imidazole-4-carboxamide</text>
        <dbReference type="Rhea" id="RHEA:15469"/>
        <dbReference type="ChEBI" id="CHEBI:58435"/>
        <dbReference type="ChEBI" id="CHEBI:58525"/>
        <dbReference type="EC" id="5.3.1.16"/>
    </reaction>
</comment>
<dbReference type="InterPro" id="IPR006062">
    <property type="entry name" value="His_biosynth"/>
</dbReference>
<dbReference type="Proteomes" id="UP000029385">
    <property type="component" value="Unassembled WGS sequence"/>
</dbReference>
<dbReference type="GO" id="GO:0000162">
    <property type="term" value="P:L-tryptophan biosynthetic process"/>
    <property type="evidence" value="ECO:0007669"/>
    <property type="project" value="TreeGrafter"/>
</dbReference>
<dbReference type="EMBL" id="AVCI01000045">
    <property type="protein sequence ID" value="KFN41090.1"/>
    <property type="molecule type" value="Genomic_DNA"/>
</dbReference>
<evidence type="ECO:0000256" key="4">
    <source>
        <dbReference type="ARBA" id="ARBA00009667"/>
    </source>
</evidence>
<comment type="subcellular location">
    <subcellularLocation>
        <location evidence="2 9">Cytoplasm</location>
    </subcellularLocation>
</comment>
<keyword evidence="5 9" id="KW-0963">Cytoplasm</keyword>
<dbReference type="GO" id="GO:0005737">
    <property type="term" value="C:cytoplasm"/>
    <property type="evidence" value="ECO:0007669"/>
    <property type="project" value="UniProtKB-SubCell"/>
</dbReference>
<dbReference type="PANTHER" id="PTHR43090">
    <property type="entry name" value="1-(5-PHOSPHORIBOSYL)-5-[(5-PHOSPHORIBOSYLAMINO)METHYLIDENEAMINO] IMIDAZOLE-4-CARBOXAMIDE ISOMERASE"/>
    <property type="match status" value="1"/>
</dbReference>
<organism evidence="11 12">
    <name type="scientific">Arenimonas oryziterrae DSM 21050 = YC6267</name>
    <dbReference type="NCBI Taxonomy" id="1121015"/>
    <lineage>
        <taxon>Bacteria</taxon>
        <taxon>Pseudomonadati</taxon>
        <taxon>Pseudomonadota</taxon>
        <taxon>Gammaproteobacteria</taxon>
        <taxon>Lysobacterales</taxon>
        <taxon>Lysobacteraceae</taxon>
        <taxon>Arenimonas</taxon>
    </lineage>
</organism>
<gene>
    <name evidence="9" type="primary">hisA</name>
    <name evidence="11" type="ORF">N789_04175</name>
</gene>
<comment type="pathway">
    <text evidence="3 9">Amino-acid biosynthesis; L-histidine biosynthesis; L-histidine from 5-phospho-alpha-D-ribose 1-diphosphate: step 4/9.</text>
</comment>
<dbReference type="UniPathway" id="UPA00031">
    <property type="reaction ID" value="UER00009"/>
</dbReference>
<comment type="similarity">
    <text evidence="4 9 10">Belongs to the HisA/HisF family.</text>
</comment>
<dbReference type="CDD" id="cd04732">
    <property type="entry name" value="HisA"/>
    <property type="match status" value="1"/>
</dbReference>
<evidence type="ECO:0000256" key="8">
    <source>
        <dbReference type="ARBA" id="ARBA00023235"/>
    </source>
</evidence>
<accession>A0A091B9F9</accession>
<dbReference type="InterPro" id="IPR011060">
    <property type="entry name" value="RibuloseP-bd_barrel"/>
</dbReference>
<dbReference type="InterPro" id="IPR023016">
    <property type="entry name" value="HisA/PriA"/>
</dbReference>
<dbReference type="SUPFAM" id="SSF51366">
    <property type="entry name" value="Ribulose-phoshate binding barrel"/>
    <property type="match status" value="1"/>
</dbReference>
<comment type="caution">
    <text evidence="11">The sequence shown here is derived from an EMBL/GenBank/DDBJ whole genome shotgun (WGS) entry which is preliminary data.</text>
</comment>
<feature type="active site" description="Proton acceptor" evidence="9">
    <location>
        <position position="12"/>
    </location>
</feature>
<proteinExistence type="inferred from homology"/>
<name>A0A091B9F9_9GAMM</name>
<dbReference type="EC" id="5.3.1.16" evidence="9"/>
<dbReference type="PATRIC" id="fig|1121015.4.peg.2516"/>